<feature type="compositionally biased region" description="Polar residues" evidence="14">
    <location>
        <begin position="1230"/>
        <end position="1254"/>
    </location>
</feature>
<evidence type="ECO:0000313" key="16">
    <source>
        <dbReference type="EMBL" id="KAG7153674.1"/>
    </source>
</evidence>
<evidence type="ECO:0000256" key="11">
    <source>
        <dbReference type="ARBA" id="ARBA00042154"/>
    </source>
</evidence>
<keyword evidence="6" id="KW-0833">Ubl conjugation pathway</keyword>
<feature type="region of interest" description="Disordered" evidence="14">
    <location>
        <begin position="1212"/>
        <end position="1300"/>
    </location>
</feature>
<dbReference type="InterPro" id="IPR028889">
    <property type="entry name" value="USP"/>
</dbReference>
<accession>A0A8J5J9X2</accession>
<feature type="compositionally biased region" description="Basic and acidic residues" evidence="14">
    <location>
        <begin position="1105"/>
        <end position="1132"/>
    </location>
</feature>
<keyword evidence="5" id="KW-0645">Protease</keyword>
<dbReference type="PROSITE" id="PS50235">
    <property type="entry name" value="USP_3"/>
    <property type="match status" value="1"/>
</dbReference>
<dbReference type="GO" id="GO:0016579">
    <property type="term" value="P:protein deubiquitination"/>
    <property type="evidence" value="ECO:0007669"/>
    <property type="project" value="InterPro"/>
</dbReference>
<organism evidence="16 17">
    <name type="scientific">Homarus americanus</name>
    <name type="common">American lobster</name>
    <dbReference type="NCBI Taxonomy" id="6706"/>
    <lineage>
        <taxon>Eukaryota</taxon>
        <taxon>Metazoa</taxon>
        <taxon>Ecdysozoa</taxon>
        <taxon>Arthropoda</taxon>
        <taxon>Crustacea</taxon>
        <taxon>Multicrustacea</taxon>
        <taxon>Malacostraca</taxon>
        <taxon>Eumalacostraca</taxon>
        <taxon>Eucarida</taxon>
        <taxon>Decapoda</taxon>
        <taxon>Pleocyemata</taxon>
        <taxon>Astacidea</taxon>
        <taxon>Nephropoidea</taxon>
        <taxon>Nephropidae</taxon>
        <taxon>Homarus</taxon>
    </lineage>
</organism>
<feature type="compositionally biased region" description="Polar residues" evidence="14">
    <location>
        <begin position="963"/>
        <end position="979"/>
    </location>
</feature>
<evidence type="ECO:0000259" key="15">
    <source>
        <dbReference type="PROSITE" id="PS50235"/>
    </source>
</evidence>
<feature type="compositionally biased region" description="Low complexity" evidence="14">
    <location>
        <begin position="1045"/>
        <end position="1062"/>
    </location>
</feature>
<feature type="region of interest" description="Disordered" evidence="14">
    <location>
        <begin position="830"/>
        <end position="1141"/>
    </location>
</feature>
<feature type="compositionally biased region" description="Polar residues" evidence="14">
    <location>
        <begin position="1266"/>
        <end position="1275"/>
    </location>
</feature>
<dbReference type="Pfam" id="PF00443">
    <property type="entry name" value="UCH"/>
    <property type="match status" value="1"/>
</dbReference>
<feature type="domain" description="USP" evidence="15">
    <location>
        <begin position="130"/>
        <end position="443"/>
    </location>
</feature>
<evidence type="ECO:0000256" key="13">
    <source>
        <dbReference type="ARBA" id="ARBA00043009"/>
    </source>
</evidence>
<dbReference type="PANTHER" id="PTHR24006:SF758">
    <property type="entry name" value="UBIQUITIN CARBOXYL-TERMINAL HYDROLASE 36"/>
    <property type="match status" value="1"/>
</dbReference>
<comment type="similarity">
    <text evidence="3">Belongs to the peptidase C19 family.</text>
</comment>
<comment type="caution">
    <text evidence="16">The sequence shown here is derived from an EMBL/GenBank/DDBJ whole genome shotgun (WGS) entry which is preliminary data.</text>
</comment>
<protein>
    <recommendedName>
        <fullName evidence="9">Ubiquitin carboxyl-terminal hydrolase 36</fullName>
        <ecNumber evidence="4">3.4.19.12</ecNumber>
    </recommendedName>
    <alternativeName>
        <fullName evidence="12">Deubiquitinating enzyme 36</fullName>
    </alternativeName>
    <alternativeName>
        <fullName evidence="11">Protein scrawny</fullName>
    </alternativeName>
    <alternativeName>
        <fullName evidence="10">Ubiquitin thioesterase 36</fullName>
    </alternativeName>
    <alternativeName>
        <fullName evidence="13">Ubiquitin-specific-processing protease 36</fullName>
    </alternativeName>
</protein>
<evidence type="ECO:0000256" key="12">
    <source>
        <dbReference type="ARBA" id="ARBA00042420"/>
    </source>
</evidence>
<comment type="subcellular location">
    <subcellularLocation>
        <location evidence="2">Nucleus</location>
        <location evidence="2">Nucleolus</location>
    </subcellularLocation>
</comment>
<dbReference type="GO" id="GO:0005730">
    <property type="term" value="C:nucleolus"/>
    <property type="evidence" value="ECO:0007669"/>
    <property type="project" value="UniProtKB-SubCell"/>
</dbReference>
<sequence length="1300" mass="144303">MPASSSEVIGAALQSAYRHSPVDTAPSSLYKKKSIEEQLVASSKQVLLNHVEYDRVGTQQSLVLSSLKTKYVNLTASDTTTPTSPSGSMAHAHHKPSSGAREDQLDEPHVVLWSRNKVTLGWKKTFPPGAGMVNLGNTCYMNSSLQALFHIPAMANWLMEDLSGHIQCCESNSGNASFCSVCAMMRTFRSTIDRSNTVIKPSLIQHKLKSIGKTLMYGRQEDAHEFIKLLLDHMEKSYLTFMRATKLDHRSKETTPLNQIFGGYIRQQVICPLCRHVSTTFSHFQDLVLDIRSVNSVDDALNLHFKKETLDVDNAYKCERCHKKVSATKRHLIEQAPHVLLIQLKRFTMSGGKIGKHISIQRTIDISRFVSGASKHQTGSGPYQYRLASMVIHLGGSQHGGHYTAVAEASSGTMFEYDDSSVRSISVQSALLRNPYILFYEMVRKPKELMQVKQVVRQSSEKALIRQNSDLVSKPIPTSHSASSVANGFGRATDNIGELGNRNGVQAPSNKPPLSTHKDRERISFGLKFSQGKSESTNSKPNKIILNPGTTSLLGSKSCVTNSGSSSSTSTSGKPSCAPKTVPSLVPYPDDSEDSEVDDSKRGSVKAHREKSVQNGKVKSDNQKVIKAVNAKSIKSERLNGSLHVQKPEKLSNGDIKNTESDSSVKSNSSSKNGSLTPFMPRSLQVVNNTSQHHSAGSSTSCKGKGESGWQVTEASLHSPSESSSSSAGGSHTNTFTVVDQPTSCKLEQKQQQGQVLEKPENQGWTVTIRRQRPELEKSLSHDSVLPSPVHKKDEPDSASLRSKASVDSCRSDRSTKSMKKSLLSLFTCVSSSHSPESPEDEQPEASHPQKETQDCNKHKSTDGDRTKINNTEDKTSKVNGTSSLPANRGSKKEISNDSNKNGIISHSENCHHSSKSDSDSETDNSQSKRFRDHDDNEPSSPSKKCCPEVKAKSSKRSEQEVSKNGLSPHTDTSKNGPSNCYEAKSKNVQCSDSDISKNGVIHENGKSKNGRAERGEKGSKSSKDQKQSKISSSNNGETIKTQNDSSSSVSASSLSGSSSDSESSDGEGDKEGTERWVEKTKETLGKARTNPSANVVFWNGNMRDLSHTLGRDHDNEQSRDRERENVREPQKRRSGMWDGSRTTDVVDELRRAGNYAYGTKVNTWGGGRSALDHEVEKDRREIKKRTSDDLYNEEFDSGRTKKMKTVKKSWESQRWDRDSGNDFQKVQDFRNSGSWTPHNHSPYQYTSPHFNNQHPRHSQWDKSRNNYQQRNKSWNRFGKRDHKFHKKHKERYKHWDRRD</sequence>
<feature type="compositionally biased region" description="Low complexity" evidence="14">
    <location>
        <begin position="714"/>
        <end position="732"/>
    </location>
</feature>
<dbReference type="EMBL" id="JAHLQT010046319">
    <property type="protein sequence ID" value="KAG7153674.1"/>
    <property type="molecule type" value="Genomic_DNA"/>
</dbReference>
<feature type="compositionally biased region" description="Basic and acidic residues" evidence="14">
    <location>
        <begin position="1004"/>
        <end position="1028"/>
    </location>
</feature>
<dbReference type="OrthoDB" id="420187at2759"/>
<proteinExistence type="inferred from homology"/>
<feature type="compositionally biased region" description="Basic and acidic residues" evidence="14">
    <location>
        <begin position="946"/>
        <end position="962"/>
    </location>
</feature>
<evidence type="ECO:0000256" key="9">
    <source>
        <dbReference type="ARBA" id="ARBA00039432"/>
    </source>
</evidence>
<feature type="compositionally biased region" description="Polar residues" evidence="14">
    <location>
        <begin position="685"/>
        <end position="702"/>
    </location>
</feature>
<feature type="compositionally biased region" description="Polar residues" evidence="14">
    <location>
        <begin position="468"/>
        <end position="486"/>
    </location>
</feature>
<dbReference type="GO" id="GO:0004843">
    <property type="term" value="F:cysteine-type deubiquitinase activity"/>
    <property type="evidence" value="ECO:0007669"/>
    <property type="project" value="UniProtKB-EC"/>
</dbReference>
<feature type="compositionally biased region" description="Basic residues" evidence="14">
    <location>
        <begin position="1278"/>
        <end position="1300"/>
    </location>
</feature>
<feature type="compositionally biased region" description="Low complexity" evidence="14">
    <location>
        <begin position="555"/>
        <end position="576"/>
    </location>
</feature>
<dbReference type="PANTHER" id="PTHR24006">
    <property type="entry name" value="UBIQUITIN CARBOXYL-TERMINAL HYDROLASE"/>
    <property type="match status" value="1"/>
</dbReference>
<feature type="compositionally biased region" description="Basic and acidic residues" evidence="14">
    <location>
        <begin position="1171"/>
        <end position="1183"/>
    </location>
</feature>
<feature type="region of interest" description="Disordered" evidence="14">
    <location>
        <begin position="1163"/>
        <end position="1183"/>
    </location>
</feature>
<feature type="compositionally biased region" description="Polar residues" evidence="14">
    <location>
        <begin position="733"/>
        <end position="755"/>
    </location>
</feature>
<evidence type="ECO:0000256" key="2">
    <source>
        <dbReference type="ARBA" id="ARBA00004604"/>
    </source>
</evidence>
<dbReference type="InterPro" id="IPR018200">
    <property type="entry name" value="USP_CS"/>
</dbReference>
<evidence type="ECO:0000256" key="1">
    <source>
        <dbReference type="ARBA" id="ARBA00000707"/>
    </source>
</evidence>
<dbReference type="Proteomes" id="UP000747542">
    <property type="component" value="Unassembled WGS sequence"/>
</dbReference>
<dbReference type="InterPro" id="IPR050164">
    <property type="entry name" value="Peptidase_C19"/>
</dbReference>
<reference evidence="16" key="1">
    <citation type="journal article" date="2021" name="Sci. Adv.">
        <title>The American lobster genome reveals insights on longevity, neural, and immune adaptations.</title>
        <authorList>
            <person name="Polinski J.M."/>
            <person name="Zimin A.V."/>
            <person name="Clark K.F."/>
            <person name="Kohn A.B."/>
            <person name="Sadowski N."/>
            <person name="Timp W."/>
            <person name="Ptitsyn A."/>
            <person name="Khanna P."/>
            <person name="Romanova D.Y."/>
            <person name="Williams P."/>
            <person name="Greenwood S.J."/>
            <person name="Moroz L.L."/>
            <person name="Walt D.R."/>
            <person name="Bodnar A.G."/>
        </authorList>
    </citation>
    <scope>NUCLEOTIDE SEQUENCE</scope>
    <source>
        <strain evidence="16">GMGI-L3</strain>
    </source>
</reference>
<gene>
    <name evidence="16" type="primary">Usp36-L1</name>
    <name evidence="16" type="ORF">Hamer_G009341</name>
</gene>
<comment type="catalytic activity">
    <reaction evidence="1">
        <text>Thiol-dependent hydrolysis of ester, thioester, amide, peptide and isopeptide bonds formed by the C-terminal Gly of ubiquitin (a 76-residue protein attached to proteins as an intracellular targeting signal).</text>
        <dbReference type="EC" id="3.4.19.12"/>
    </reaction>
</comment>
<name>A0A8J5J9X2_HOMAM</name>
<feature type="region of interest" description="Disordered" evidence="14">
    <location>
        <begin position="637"/>
        <end position="818"/>
    </location>
</feature>
<dbReference type="EC" id="3.4.19.12" evidence="4"/>
<evidence type="ECO:0000256" key="6">
    <source>
        <dbReference type="ARBA" id="ARBA00022786"/>
    </source>
</evidence>
<keyword evidence="17" id="KW-1185">Reference proteome</keyword>
<feature type="compositionally biased region" description="Basic and acidic residues" evidence="14">
    <location>
        <begin position="848"/>
        <end position="877"/>
    </location>
</feature>
<evidence type="ECO:0000256" key="8">
    <source>
        <dbReference type="ARBA" id="ARBA00022807"/>
    </source>
</evidence>
<feature type="compositionally biased region" description="Polar residues" evidence="14">
    <location>
        <begin position="531"/>
        <end position="541"/>
    </location>
</feature>
<evidence type="ECO:0000256" key="10">
    <source>
        <dbReference type="ARBA" id="ARBA00041300"/>
    </source>
</evidence>
<dbReference type="GO" id="GO:0006508">
    <property type="term" value="P:proteolysis"/>
    <property type="evidence" value="ECO:0007669"/>
    <property type="project" value="UniProtKB-KW"/>
</dbReference>
<feature type="compositionally biased region" description="Polar residues" evidence="14">
    <location>
        <begin position="1035"/>
        <end position="1044"/>
    </location>
</feature>
<dbReference type="GO" id="GO:0005829">
    <property type="term" value="C:cytosol"/>
    <property type="evidence" value="ECO:0007669"/>
    <property type="project" value="TreeGrafter"/>
</dbReference>
<evidence type="ECO:0000256" key="5">
    <source>
        <dbReference type="ARBA" id="ARBA00022670"/>
    </source>
</evidence>
<dbReference type="PROSITE" id="PS00973">
    <property type="entry name" value="USP_2"/>
    <property type="match status" value="1"/>
</dbReference>
<dbReference type="GO" id="GO:0042981">
    <property type="term" value="P:regulation of apoptotic process"/>
    <property type="evidence" value="ECO:0007669"/>
    <property type="project" value="TreeGrafter"/>
</dbReference>
<feature type="compositionally biased region" description="Polar residues" evidence="14">
    <location>
        <begin position="503"/>
        <end position="513"/>
    </location>
</feature>
<dbReference type="InterPro" id="IPR001394">
    <property type="entry name" value="Peptidase_C19_UCH"/>
</dbReference>
<feature type="compositionally biased region" description="Basic and acidic residues" evidence="14">
    <location>
        <begin position="1212"/>
        <end position="1229"/>
    </location>
</feature>
<feature type="compositionally biased region" description="Basic and acidic residues" evidence="14">
    <location>
        <begin position="909"/>
        <end position="919"/>
    </location>
</feature>
<feature type="region of interest" description="Disordered" evidence="14">
    <location>
        <begin position="468"/>
        <end position="623"/>
    </location>
</feature>
<feature type="region of interest" description="Disordered" evidence="14">
    <location>
        <begin position="78"/>
        <end position="105"/>
    </location>
</feature>
<feature type="compositionally biased region" description="Basic and acidic residues" evidence="14">
    <location>
        <begin position="1068"/>
        <end position="1086"/>
    </location>
</feature>
<feature type="compositionally biased region" description="Basic and acidic residues" evidence="14">
    <location>
        <begin position="646"/>
        <end position="660"/>
    </location>
</feature>
<dbReference type="PROSITE" id="PS00972">
    <property type="entry name" value="USP_1"/>
    <property type="match status" value="1"/>
</dbReference>
<feature type="compositionally biased region" description="Polar residues" evidence="14">
    <location>
        <begin position="897"/>
        <end position="908"/>
    </location>
</feature>
<evidence type="ECO:0000256" key="14">
    <source>
        <dbReference type="SAM" id="MobiDB-lite"/>
    </source>
</evidence>
<evidence type="ECO:0000256" key="7">
    <source>
        <dbReference type="ARBA" id="ARBA00022801"/>
    </source>
</evidence>
<feature type="compositionally biased region" description="Low complexity" evidence="14">
    <location>
        <begin position="661"/>
        <end position="675"/>
    </location>
</feature>
<evidence type="ECO:0000256" key="4">
    <source>
        <dbReference type="ARBA" id="ARBA00012759"/>
    </source>
</evidence>
<feature type="compositionally biased region" description="Low complexity" evidence="14">
    <location>
        <begin position="78"/>
        <end position="88"/>
    </location>
</feature>
<keyword evidence="7 16" id="KW-0378">Hydrolase</keyword>
<evidence type="ECO:0000256" key="3">
    <source>
        <dbReference type="ARBA" id="ARBA00009085"/>
    </source>
</evidence>
<feature type="compositionally biased region" description="Basic and acidic residues" evidence="14">
    <location>
        <begin position="772"/>
        <end position="781"/>
    </location>
</feature>
<keyword evidence="8" id="KW-0788">Thiol protease</keyword>
<evidence type="ECO:0000313" key="17">
    <source>
        <dbReference type="Proteomes" id="UP000747542"/>
    </source>
</evidence>